<comment type="caution">
    <text evidence="6">The sequence shown here is derived from an EMBL/GenBank/DDBJ whole genome shotgun (WGS) entry which is preliminary data.</text>
</comment>
<dbReference type="Proteomes" id="UP001596505">
    <property type="component" value="Unassembled WGS sequence"/>
</dbReference>
<feature type="signal peptide" evidence="3">
    <location>
        <begin position="1"/>
        <end position="27"/>
    </location>
</feature>
<dbReference type="Pfam" id="PF06725">
    <property type="entry name" value="3D"/>
    <property type="match status" value="1"/>
</dbReference>
<feature type="region of interest" description="Disordered" evidence="2">
    <location>
        <begin position="177"/>
        <end position="319"/>
    </location>
</feature>
<feature type="compositionally biased region" description="Low complexity" evidence="2">
    <location>
        <begin position="194"/>
        <end position="203"/>
    </location>
</feature>
<feature type="compositionally biased region" description="Polar residues" evidence="2">
    <location>
        <begin position="243"/>
        <end position="269"/>
    </location>
</feature>
<dbReference type="InterPro" id="IPR051933">
    <property type="entry name" value="Resuscitation_pf_RpfB"/>
</dbReference>
<dbReference type="SUPFAM" id="SSF50685">
    <property type="entry name" value="Barwin-like endoglucanases"/>
    <property type="match status" value="1"/>
</dbReference>
<keyword evidence="1 3" id="KW-0732">Signal</keyword>
<dbReference type="CDD" id="cd22786">
    <property type="entry name" value="DPBB_YuiC-like"/>
    <property type="match status" value="1"/>
</dbReference>
<evidence type="ECO:0000313" key="6">
    <source>
        <dbReference type="EMBL" id="MFC7391769.1"/>
    </source>
</evidence>
<dbReference type="Pfam" id="PF01471">
    <property type="entry name" value="PG_binding_1"/>
    <property type="match status" value="2"/>
</dbReference>
<feature type="domain" description="3D" evidence="5">
    <location>
        <begin position="346"/>
        <end position="406"/>
    </location>
</feature>
<feature type="domain" description="Peptidoglycan binding-like" evidence="4">
    <location>
        <begin position="40"/>
        <end position="96"/>
    </location>
</feature>
<dbReference type="Gene3D" id="1.10.101.10">
    <property type="entry name" value="PGBD-like superfamily/PGBD"/>
    <property type="match status" value="2"/>
</dbReference>
<evidence type="ECO:0000256" key="3">
    <source>
        <dbReference type="SAM" id="SignalP"/>
    </source>
</evidence>
<dbReference type="Gene3D" id="2.40.40.10">
    <property type="entry name" value="RlpA-like domain"/>
    <property type="match status" value="1"/>
</dbReference>
<dbReference type="InterPro" id="IPR010611">
    <property type="entry name" value="3D_dom"/>
</dbReference>
<name>A0ABW2PRM8_9BACL</name>
<organism evidence="6 7">
    <name type="scientific">Scopulibacillus cellulosilyticus</name>
    <dbReference type="NCBI Taxonomy" id="2665665"/>
    <lineage>
        <taxon>Bacteria</taxon>
        <taxon>Bacillati</taxon>
        <taxon>Bacillota</taxon>
        <taxon>Bacilli</taxon>
        <taxon>Bacillales</taxon>
        <taxon>Sporolactobacillaceae</taxon>
        <taxon>Scopulibacillus</taxon>
    </lineage>
</organism>
<feature type="compositionally biased region" description="Low complexity" evidence="2">
    <location>
        <begin position="225"/>
        <end position="242"/>
    </location>
</feature>
<dbReference type="PROSITE" id="PS51257">
    <property type="entry name" value="PROKAR_LIPOPROTEIN"/>
    <property type="match status" value="1"/>
</dbReference>
<accession>A0ABW2PRM8</accession>
<evidence type="ECO:0000259" key="5">
    <source>
        <dbReference type="Pfam" id="PF06725"/>
    </source>
</evidence>
<evidence type="ECO:0000256" key="1">
    <source>
        <dbReference type="ARBA" id="ARBA00022729"/>
    </source>
</evidence>
<dbReference type="SUPFAM" id="SSF47090">
    <property type="entry name" value="PGBD-like"/>
    <property type="match status" value="2"/>
</dbReference>
<evidence type="ECO:0000259" key="4">
    <source>
        <dbReference type="Pfam" id="PF01471"/>
    </source>
</evidence>
<feature type="compositionally biased region" description="Low complexity" evidence="2">
    <location>
        <begin position="294"/>
        <end position="318"/>
    </location>
</feature>
<feature type="chain" id="PRO_5045182091" evidence="3">
    <location>
        <begin position="28"/>
        <end position="407"/>
    </location>
</feature>
<dbReference type="PANTHER" id="PTHR39160">
    <property type="entry name" value="CELL WALL-BINDING PROTEIN YOCH"/>
    <property type="match status" value="1"/>
</dbReference>
<dbReference type="InterPro" id="IPR036366">
    <property type="entry name" value="PGBDSf"/>
</dbReference>
<feature type="domain" description="Peptidoglycan binding-like" evidence="4">
    <location>
        <begin position="115"/>
        <end position="171"/>
    </location>
</feature>
<sequence>MKLFKQLAAVTSFAACVGIVAPSISHAAEPNHTLYPGTNNKNVAELQHTLKDNGYFKNSDVTGYYGTITENAVKAFQKDHHISVDGIAGPNTYKALDSNNESNNLGKDLLVNGSRGQHVSLLQDKLQRLGYYKGNVDGIFGTLTETAVKAFQSANGLSVDGMVGPNTRAALLNGHAAAPQPKASTPAPKTVSSNTNTEAAEAAENTKKAVDNTKAEAEKPAQPVKPAEPAKPAQSAAPAKQQNENQNKAVEQNNNQAASVNTDNNQSETAKADSDSNKTQVNNNDNAQTENVKAEANQDSNASADNNNAGSDSSNASSGTTVNVEATAYSLSGTTANGTQLNSGSKVIAVDPSVIPLGSKVYVPGYGTAIAADTGGAIKGNRIDVYIPNDSQAKNFGRKNIQVKVIK</sequence>
<feature type="compositionally biased region" description="Basic and acidic residues" evidence="2">
    <location>
        <begin position="204"/>
        <end position="219"/>
    </location>
</feature>
<keyword evidence="7" id="KW-1185">Reference proteome</keyword>
<proteinExistence type="predicted"/>
<reference evidence="7" key="1">
    <citation type="journal article" date="2019" name="Int. J. Syst. Evol. Microbiol.">
        <title>The Global Catalogue of Microorganisms (GCM) 10K type strain sequencing project: providing services to taxonomists for standard genome sequencing and annotation.</title>
        <authorList>
            <consortium name="The Broad Institute Genomics Platform"/>
            <consortium name="The Broad Institute Genome Sequencing Center for Infectious Disease"/>
            <person name="Wu L."/>
            <person name="Ma J."/>
        </authorList>
    </citation>
    <scope>NUCLEOTIDE SEQUENCE [LARGE SCALE GENOMIC DNA]</scope>
    <source>
        <strain evidence="7">CGMCC 1.16305</strain>
    </source>
</reference>
<evidence type="ECO:0000256" key="2">
    <source>
        <dbReference type="SAM" id="MobiDB-lite"/>
    </source>
</evidence>
<protein>
    <submittedName>
        <fullName evidence="6">Peptidoglycan-binding protein</fullName>
    </submittedName>
</protein>
<dbReference type="InterPro" id="IPR002477">
    <property type="entry name" value="Peptidoglycan-bd-like"/>
</dbReference>
<feature type="compositionally biased region" description="Polar residues" evidence="2">
    <location>
        <begin position="277"/>
        <end position="291"/>
    </location>
</feature>
<dbReference type="EMBL" id="JBHTCO010000002">
    <property type="protein sequence ID" value="MFC7391769.1"/>
    <property type="molecule type" value="Genomic_DNA"/>
</dbReference>
<dbReference type="RefSeq" id="WP_380963094.1">
    <property type="nucleotide sequence ID" value="NZ_JBHTCO010000002.1"/>
</dbReference>
<dbReference type="PANTHER" id="PTHR39160:SF6">
    <property type="entry name" value="CELL WALL-BINDING PROTEIN YOCH"/>
    <property type="match status" value="1"/>
</dbReference>
<dbReference type="InterPro" id="IPR036365">
    <property type="entry name" value="PGBD-like_sf"/>
</dbReference>
<dbReference type="InterPro" id="IPR036908">
    <property type="entry name" value="RlpA-like_sf"/>
</dbReference>
<gene>
    <name evidence="6" type="ORF">ACFQRG_02020</name>
</gene>
<evidence type="ECO:0000313" key="7">
    <source>
        <dbReference type="Proteomes" id="UP001596505"/>
    </source>
</evidence>